<dbReference type="InterPro" id="IPR041484">
    <property type="entry name" value="TetR_C_25"/>
</dbReference>
<dbReference type="PRINTS" id="PR00455">
    <property type="entry name" value="HTHTETR"/>
</dbReference>
<sequence length="220" mass="24656">MSSRKKAPPDEDLSTRARIRDAAVACFGERGFGVTVRAIADRAGVSPGLVIHHFGSKAKLREACDEHVRRVVYETKKESVSRPSADGMARSLQEIDRYSGLLAYLFRSMQTGGDLGRHLYEAMVDDVQSYLELGVREGTVRPSRDPAKRARWLAANGFGSLLVLATMYQDQENPDFGRVLRDWQEQYVLPALEVYTEGLLVDRTMLDGYLLYVSDPPAER</sequence>
<gene>
    <name evidence="4" type="ORF">H4W79_000897</name>
</gene>
<comment type="caution">
    <text evidence="4">The sequence shown here is derived from an EMBL/GenBank/DDBJ whole genome shotgun (WGS) entry which is preliminary data.</text>
</comment>
<dbReference type="InterPro" id="IPR050109">
    <property type="entry name" value="HTH-type_TetR-like_transc_reg"/>
</dbReference>
<keyword evidence="5" id="KW-1185">Reference proteome</keyword>
<dbReference type="Gene3D" id="1.10.357.10">
    <property type="entry name" value="Tetracycline Repressor, domain 2"/>
    <property type="match status" value="1"/>
</dbReference>
<proteinExistence type="predicted"/>
<keyword evidence="1 2" id="KW-0238">DNA-binding</keyword>
<dbReference type="Pfam" id="PF17933">
    <property type="entry name" value="TetR_C_25"/>
    <property type="match status" value="1"/>
</dbReference>
<organism evidence="4 5">
    <name type="scientific">Nocardiopsis terrae</name>
    <dbReference type="NCBI Taxonomy" id="372655"/>
    <lineage>
        <taxon>Bacteria</taxon>
        <taxon>Bacillati</taxon>
        <taxon>Actinomycetota</taxon>
        <taxon>Actinomycetes</taxon>
        <taxon>Streptosporangiales</taxon>
        <taxon>Nocardiopsidaceae</taxon>
        <taxon>Nocardiopsis</taxon>
    </lineage>
</organism>
<evidence type="ECO:0000256" key="1">
    <source>
        <dbReference type="ARBA" id="ARBA00023125"/>
    </source>
</evidence>
<name>A0ABR9HCC5_9ACTN</name>
<evidence type="ECO:0000256" key="2">
    <source>
        <dbReference type="PROSITE-ProRule" id="PRU00335"/>
    </source>
</evidence>
<dbReference type="Pfam" id="PF00440">
    <property type="entry name" value="TetR_N"/>
    <property type="match status" value="1"/>
</dbReference>
<dbReference type="InterPro" id="IPR009057">
    <property type="entry name" value="Homeodomain-like_sf"/>
</dbReference>
<protein>
    <submittedName>
        <fullName evidence="4">AcrR family transcriptional regulator</fullName>
    </submittedName>
</protein>
<reference evidence="4 5" key="1">
    <citation type="submission" date="2020-10" db="EMBL/GenBank/DDBJ databases">
        <title>Sequencing the genomes of 1000 actinobacteria strains.</title>
        <authorList>
            <person name="Klenk H.-P."/>
        </authorList>
    </citation>
    <scope>NUCLEOTIDE SEQUENCE [LARGE SCALE GENOMIC DNA]</scope>
    <source>
        <strain evidence="4 5">DSM 45157</strain>
    </source>
</reference>
<dbReference type="PANTHER" id="PTHR30055">
    <property type="entry name" value="HTH-TYPE TRANSCRIPTIONAL REGULATOR RUTR"/>
    <property type="match status" value="1"/>
</dbReference>
<dbReference type="InterPro" id="IPR036271">
    <property type="entry name" value="Tet_transcr_reg_TetR-rel_C_sf"/>
</dbReference>
<feature type="DNA-binding region" description="H-T-H motif" evidence="2">
    <location>
        <begin position="35"/>
        <end position="54"/>
    </location>
</feature>
<dbReference type="EMBL" id="JADBDY010000001">
    <property type="protein sequence ID" value="MBE1456683.1"/>
    <property type="molecule type" value="Genomic_DNA"/>
</dbReference>
<dbReference type="Proteomes" id="UP000598217">
    <property type="component" value="Unassembled WGS sequence"/>
</dbReference>
<evidence type="ECO:0000313" key="5">
    <source>
        <dbReference type="Proteomes" id="UP000598217"/>
    </source>
</evidence>
<dbReference type="PANTHER" id="PTHR30055:SF146">
    <property type="entry name" value="HTH-TYPE TRANSCRIPTIONAL DUAL REGULATOR CECR"/>
    <property type="match status" value="1"/>
</dbReference>
<dbReference type="PROSITE" id="PS50977">
    <property type="entry name" value="HTH_TETR_2"/>
    <property type="match status" value="1"/>
</dbReference>
<feature type="domain" description="HTH tetR-type" evidence="3">
    <location>
        <begin position="13"/>
        <end position="72"/>
    </location>
</feature>
<accession>A0ABR9HCC5</accession>
<dbReference type="RefSeq" id="WP_191268286.1">
    <property type="nucleotide sequence ID" value="NZ_BMXJ01000002.1"/>
</dbReference>
<evidence type="ECO:0000259" key="3">
    <source>
        <dbReference type="PROSITE" id="PS50977"/>
    </source>
</evidence>
<evidence type="ECO:0000313" key="4">
    <source>
        <dbReference type="EMBL" id="MBE1456683.1"/>
    </source>
</evidence>
<dbReference type="SUPFAM" id="SSF48498">
    <property type="entry name" value="Tetracyclin repressor-like, C-terminal domain"/>
    <property type="match status" value="1"/>
</dbReference>
<dbReference type="InterPro" id="IPR001647">
    <property type="entry name" value="HTH_TetR"/>
</dbReference>
<dbReference type="SUPFAM" id="SSF46689">
    <property type="entry name" value="Homeodomain-like"/>
    <property type="match status" value="1"/>
</dbReference>